<dbReference type="PROSITE" id="PS50072">
    <property type="entry name" value="CSA_PPIASE_2"/>
    <property type="match status" value="1"/>
</dbReference>
<dbReference type="STRING" id="7232.A0A484BV18"/>
<protein>
    <recommendedName>
        <fullName evidence="5">PPIase cyclophilin-type domain-containing protein</fullName>
    </recommendedName>
</protein>
<comment type="caution">
    <text evidence="6">The sequence shown here is derived from an EMBL/GenBank/DDBJ whole genome shotgun (WGS) entry which is preliminary data.</text>
</comment>
<dbReference type="OrthoDB" id="407558at2759"/>
<dbReference type="PANTHER" id="PTHR11071:SF497">
    <property type="entry name" value="CYCLOPHILIN 40, ISOFORM A"/>
    <property type="match status" value="1"/>
</dbReference>
<keyword evidence="1" id="KW-0677">Repeat</keyword>
<proteinExistence type="predicted"/>
<dbReference type="InterPro" id="IPR002130">
    <property type="entry name" value="Cyclophilin-type_PPIase_dom"/>
</dbReference>
<evidence type="ECO:0000313" key="6">
    <source>
        <dbReference type="EMBL" id="TDG52533.1"/>
    </source>
</evidence>
<feature type="coiled-coil region" evidence="4">
    <location>
        <begin position="328"/>
        <end position="382"/>
    </location>
</feature>
<organism evidence="6 7">
    <name type="scientific">Drosophila navojoa</name>
    <name type="common">Fruit fly</name>
    <dbReference type="NCBI Taxonomy" id="7232"/>
    <lineage>
        <taxon>Eukaryota</taxon>
        <taxon>Metazoa</taxon>
        <taxon>Ecdysozoa</taxon>
        <taxon>Arthropoda</taxon>
        <taxon>Hexapoda</taxon>
        <taxon>Insecta</taxon>
        <taxon>Pterygota</taxon>
        <taxon>Neoptera</taxon>
        <taxon>Endopterygota</taxon>
        <taxon>Diptera</taxon>
        <taxon>Brachycera</taxon>
        <taxon>Muscomorpha</taxon>
        <taxon>Ephydroidea</taxon>
        <taxon>Drosophilidae</taxon>
        <taxon>Drosophila</taxon>
    </lineage>
</organism>
<dbReference type="InterPro" id="IPR011990">
    <property type="entry name" value="TPR-like_helical_dom_sf"/>
</dbReference>
<keyword evidence="4" id="KW-0175">Coiled coil</keyword>
<feature type="repeat" description="TPR" evidence="3">
    <location>
        <begin position="322"/>
        <end position="355"/>
    </location>
</feature>
<dbReference type="SUPFAM" id="SSF50891">
    <property type="entry name" value="Cyclophilin-like"/>
    <property type="match status" value="1"/>
</dbReference>
<dbReference type="GO" id="GO:0016018">
    <property type="term" value="F:cyclosporin A binding"/>
    <property type="evidence" value="ECO:0007669"/>
    <property type="project" value="TreeGrafter"/>
</dbReference>
<dbReference type="EMBL" id="LSRL02000003">
    <property type="protein sequence ID" value="TDG52533.1"/>
    <property type="molecule type" value="Genomic_DNA"/>
</dbReference>
<accession>A0A484BV18</accession>
<dbReference type="Pfam" id="PF00160">
    <property type="entry name" value="Pro_isomerase"/>
    <property type="match status" value="1"/>
</dbReference>
<evidence type="ECO:0000256" key="1">
    <source>
        <dbReference type="ARBA" id="ARBA00022737"/>
    </source>
</evidence>
<dbReference type="Proteomes" id="UP000295192">
    <property type="component" value="Unassembled WGS sequence"/>
</dbReference>
<evidence type="ECO:0000256" key="3">
    <source>
        <dbReference type="PROSITE-ProRule" id="PRU00339"/>
    </source>
</evidence>
<keyword evidence="7" id="KW-1185">Reference proteome</keyword>
<sequence>MTNMSPAKQELLQPVKTTNPIVYFDISIGKEYAGRMIIELRKDVVPKTAENFRALCTGERGIGQLGERLHYKGTRFHTIKRVFAVQGGDVVNNDGTSGDSIYGPLFEDENFELTHNEEGVVSMANYGTPNTNNSQFFITAVGCENLNGINVVVGRVLRGLGIVAEMEQNCNDEAQPTTDITITDCGELAPGEDWGIECSDETADKLPPYPQDWTGKFKKPTCDAAVSLLTGMRQSGNHFFQLGRYYEARAKYRKANRYYTMLRRNFDWQELKRSQGDSELRRLDAFSVVNNINMAAVELKLGNYQHAKYECSEAIRLDPKCSKAFYRRGQAQRALRNYEEAIKDLKHAHSLLPENKQILNELNSAKQLLAEYNKQQRNALKNLFN</sequence>
<name>A0A484BV18_DRONA</name>
<keyword evidence="2 3" id="KW-0802">TPR repeat</keyword>
<dbReference type="GO" id="GO:0006457">
    <property type="term" value="P:protein folding"/>
    <property type="evidence" value="ECO:0007669"/>
    <property type="project" value="TreeGrafter"/>
</dbReference>
<dbReference type="Gene3D" id="2.40.100.10">
    <property type="entry name" value="Cyclophilin-like"/>
    <property type="match status" value="1"/>
</dbReference>
<evidence type="ECO:0000259" key="5">
    <source>
        <dbReference type="PROSITE" id="PS50072"/>
    </source>
</evidence>
<dbReference type="InterPro" id="IPR019734">
    <property type="entry name" value="TPR_rpt"/>
</dbReference>
<dbReference type="KEGG" id="dnv:108650498"/>
<dbReference type="Gene3D" id="1.25.40.10">
    <property type="entry name" value="Tetratricopeptide repeat domain"/>
    <property type="match status" value="1"/>
</dbReference>
<dbReference type="PROSITE" id="PS50005">
    <property type="entry name" value="TPR"/>
    <property type="match status" value="1"/>
</dbReference>
<dbReference type="SUPFAM" id="SSF48452">
    <property type="entry name" value="TPR-like"/>
    <property type="match status" value="1"/>
</dbReference>
<dbReference type="OMA" id="EMEQNCN"/>
<dbReference type="PRINTS" id="PR00153">
    <property type="entry name" value="CSAPPISMRASE"/>
</dbReference>
<dbReference type="GO" id="GO:0005739">
    <property type="term" value="C:mitochondrion"/>
    <property type="evidence" value="ECO:0007669"/>
    <property type="project" value="TreeGrafter"/>
</dbReference>
<dbReference type="FunFam" id="2.40.100.10:FF:000044">
    <property type="entry name" value="Cyclophilin 40"/>
    <property type="match status" value="1"/>
</dbReference>
<evidence type="ECO:0000256" key="2">
    <source>
        <dbReference type="ARBA" id="ARBA00022803"/>
    </source>
</evidence>
<evidence type="ECO:0000313" key="7">
    <source>
        <dbReference type="Proteomes" id="UP000295192"/>
    </source>
</evidence>
<reference evidence="6 7" key="1">
    <citation type="journal article" date="2019" name="J. Hered.">
        <title>An Improved Genome Assembly for Drosophila navojoa, the Basal Species in the mojavensis Cluster.</title>
        <authorList>
            <person name="Vanderlinde T."/>
            <person name="Dupim E.G."/>
            <person name="Nazario-Yepiz N.O."/>
            <person name="Carvalho A.B."/>
        </authorList>
    </citation>
    <scope>NUCLEOTIDE SEQUENCE [LARGE SCALE GENOMIC DNA]</scope>
    <source>
        <strain evidence="6">Navoj_Jal97</strain>
        <tissue evidence="6">Whole organism</tissue>
    </source>
</reference>
<dbReference type="Pfam" id="PF07719">
    <property type="entry name" value="TPR_2"/>
    <property type="match status" value="1"/>
</dbReference>
<dbReference type="GO" id="GO:0003755">
    <property type="term" value="F:peptidyl-prolyl cis-trans isomerase activity"/>
    <property type="evidence" value="ECO:0007669"/>
    <property type="project" value="InterPro"/>
</dbReference>
<feature type="domain" description="PPIase cyclophilin-type" evidence="5">
    <location>
        <begin position="23"/>
        <end position="187"/>
    </location>
</feature>
<evidence type="ECO:0000256" key="4">
    <source>
        <dbReference type="SAM" id="Coils"/>
    </source>
</evidence>
<gene>
    <name evidence="6" type="ORF">AWZ03_000766</name>
</gene>
<dbReference type="InterPro" id="IPR013105">
    <property type="entry name" value="TPR_2"/>
</dbReference>
<dbReference type="AlphaFoldDB" id="A0A484BV18"/>
<dbReference type="PANTHER" id="PTHR11071">
    <property type="entry name" value="PEPTIDYL-PROLYL CIS-TRANS ISOMERASE"/>
    <property type="match status" value="1"/>
</dbReference>
<dbReference type="InterPro" id="IPR029000">
    <property type="entry name" value="Cyclophilin-like_dom_sf"/>
</dbReference>
<dbReference type="SMART" id="SM00028">
    <property type="entry name" value="TPR"/>
    <property type="match status" value="2"/>
</dbReference>